<keyword evidence="1" id="KW-1133">Transmembrane helix</keyword>
<accession>A0A0K2SXX4</accession>
<feature type="transmembrane region" description="Helical" evidence="1">
    <location>
        <begin position="12"/>
        <end position="43"/>
    </location>
</feature>
<reference evidence="2" key="1">
    <citation type="submission" date="2014-05" db="EMBL/GenBank/DDBJ databases">
        <authorList>
            <person name="Chronopoulou M."/>
        </authorList>
    </citation>
    <scope>NUCLEOTIDE SEQUENCE</scope>
    <source>
        <tissue evidence="2">Whole organism</tissue>
    </source>
</reference>
<evidence type="ECO:0000313" key="2">
    <source>
        <dbReference type="EMBL" id="CDW18633.1"/>
    </source>
</evidence>
<name>A0A0K2SXX4_LEPSM</name>
<keyword evidence="1" id="KW-0472">Membrane</keyword>
<dbReference type="EMBL" id="HACA01001272">
    <property type="protein sequence ID" value="CDW18633.1"/>
    <property type="molecule type" value="Transcribed_RNA"/>
</dbReference>
<dbReference type="AlphaFoldDB" id="A0A0K2SXX4"/>
<protein>
    <submittedName>
        <fullName evidence="2">Uncharacterized protein</fullName>
    </submittedName>
</protein>
<evidence type="ECO:0000256" key="1">
    <source>
        <dbReference type="SAM" id="Phobius"/>
    </source>
</evidence>
<organism evidence="2">
    <name type="scientific">Lepeophtheirus salmonis</name>
    <name type="common">Salmon louse</name>
    <name type="synonym">Caligus salmonis</name>
    <dbReference type="NCBI Taxonomy" id="72036"/>
    <lineage>
        <taxon>Eukaryota</taxon>
        <taxon>Metazoa</taxon>
        <taxon>Ecdysozoa</taxon>
        <taxon>Arthropoda</taxon>
        <taxon>Crustacea</taxon>
        <taxon>Multicrustacea</taxon>
        <taxon>Hexanauplia</taxon>
        <taxon>Copepoda</taxon>
        <taxon>Siphonostomatoida</taxon>
        <taxon>Caligidae</taxon>
        <taxon>Lepeophtheirus</taxon>
    </lineage>
</organism>
<proteinExistence type="predicted"/>
<sequence>MYTHNLCTSIEIVTYLFIYIYVSYLANYFLHVSLLFTTTFIFLQNMPHYPTHIPIYIPNAQYVPMILILI</sequence>
<keyword evidence="1" id="KW-0812">Transmembrane</keyword>